<evidence type="ECO:0000313" key="5">
    <source>
        <dbReference type="Proteomes" id="UP000272051"/>
    </source>
</evidence>
<proteinExistence type="inferred from homology"/>
<dbReference type="Proteomes" id="UP000272051">
    <property type="component" value="Unassembled WGS sequence"/>
</dbReference>
<name>A0A497F0V4_9CREN</name>
<evidence type="ECO:0000259" key="3">
    <source>
        <dbReference type="Pfam" id="PF17886"/>
    </source>
</evidence>
<feature type="domain" description="ArsA/GET3 Anion-transporting ATPase-like" evidence="2">
    <location>
        <begin position="6"/>
        <end position="305"/>
    </location>
</feature>
<dbReference type="PANTHER" id="PTHR10803:SF3">
    <property type="entry name" value="ATPASE GET3"/>
    <property type="match status" value="1"/>
</dbReference>
<accession>A0A497F0V4</accession>
<dbReference type="CDD" id="cd02035">
    <property type="entry name" value="ArsA"/>
    <property type="match status" value="1"/>
</dbReference>
<dbReference type="Pfam" id="PF17886">
    <property type="entry name" value="ArsA_HSP20"/>
    <property type="match status" value="1"/>
</dbReference>
<evidence type="ECO:0000313" key="4">
    <source>
        <dbReference type="EMBL" id="RLE52939.1"/>
    </source>
</evidence>
<evidence type="ECO:0000259" key="2">
    <source>
        <dbReference type="Pfam" id="PF02374"/>
    </source>
</evidence>
<dbReference type="Pfam" id="PF02374">
    <property type="entry name" value="ArsA_ATPase"/>
    <property type="match status" value="1"/>
</dbReference>
<reference evidence="4 5" key="1">
    <citation type="submission" date="2018-06" db="EMBL/GenBank/DDBJ databases">
        <title>Extensive metabolic versatility and redundancy in microbially diverse, dynamic hydrothermal sediments.</title>
        <authorList>
            <person name="Dombrowski N."/>
            <person name="Teske A."/>
            <person name="Baker B.J."/>
        </authorList>
    </citation>
    <scope>NUCLEOTIDE SEQUENCE [LARGE SCALE GENOMIC DNA]</scope>
    <source>
        <strain evidence="4">B34_G17</strain>
    </source>
</reference>
<organism evidence="4 5">
    <name type="scientific">Thermoproteota archaeon</name>
    <dbReference type="NCBI Taxonomy" id="2056631"/>
    <lineage>
        <taxon>Archaea</taxon>
        <taxon>Thermoproteota</taxon>
    </lineage>
</organism>
<dbReference type="Gene3D" id="2.60.40.790">
    <property type="match status" value="1"/>
</dbReference>
<evidence type="ECO:0008006" key="6">
    <source>
        <dbReference type="Google" id="ProtNLM"/>
    </source>
</evidence>
<feature type="domain" description="ArsA HSP20-like" evidence="3">
    <location>
        <begin position="333"/>
        <end position="395"/>
    </location>
</feature>
<dbReference type="InterPro" id="IPR025723">
    <property type="entry name" value="ArsA/GET3_ATPase-like"/>
</dbReference>
<dbReference type="InterPro" id="IPR008978">
    <property type="entry name" value="HSP20-like_chaperone"/>
</dbReference>
<dbReference type="InterPro" id="IPR027417">
    <property type="entry name" value="P-loop_NTPase"/>
</dbReference>
<dbReference type="Gene3D" id="3.40.50.300">
    <property type="entry name" value="P-loop containing nucleotide triphosphate hydrolases"/>
    <property type="match status" value="1"/>
</dbReference>
<sequence length="398" mass="44814">MLVFKMRIIFYTGKGGTGKSVISCATGVKAAEQGKKVLVISTDPAHTLSDIFEKRVFDKPTEIIPNLWALQVDPIREVREKYGVIQDYVASIFQSRGLDEALAYEIASLPNMTPFISLLKIYDLVNEGFDALILDTVPSGEALKNLYLPMLLTDISKKFLKTFGFFLGALVKAVSPAVKVPAPSKEVIDADLALIDRLEVVRDLLTNVKITSLRLIANPDFFSIENLRRTYMVANLYNVNVDLAIINKVIPEEVSDPFFSEWKEKQAEYLVEAEKAFYPLPVRKVPLFKSELKGINLLKKLADYVFQDDDPLKVFYEGKPLRVDISEDGLQATLIVKTPFAKKEALEVERFGDELMVKVDTNIGEVRNFIPLPAVLYSMKLEKAKLIGDELHITFVKR</sequence>
<dbReference type="NCBIfam" id="TIGR00345">
    <property type="entry name" value="GET3_arsA_TRC40"/>
    <property type="match status" value="1"/>
</dbReference>
<gene>
    <name evidence="4" type="ORF">DRJ33_02335</name>
</gene>
<dbReference type="PANTHER" id="PTHR10803">
    <property type="entry name" value="ARSENICAL PUMP-DRIVING ATPASE ARSENITE-TRANSLOCATING ATPASE"/>
    <property type="match status" value="1"/>
</dbReference>
<comment type="similarity">
    <text evidence="1">Belongs to the arsA ATPase family.</text>
</comment>
<comment type="caution">
    <text evidence="4">The sequence shown here is derived from an EMBL/GenBank/DDBJ whole genome shotgun (WGS) entry which is preliminary data.</text>
</comment>
<dbReference type="EMBL" id="QMQX01000028">
    <property type="protein sequence ID" value="RLE52939.1"/>
    <property type="molecule type" value="Genomic_DNA"/>
</dbReference>
<dbReference type="AlphaFoldDB" id="A0A497F0V4"/>
<dbReference type="InterPro" id="IPR016300">
    <property type="entry name" value="ATPase_ArsA/GET3"/>
</dbReference>
<dbReference type="GO" id="GO:0005524">
    <property type="term" value="F:ATP binding"/>
    <property type="evidence" value="ECO:0007669"/>
    <property type="project" value="InterPro"/>
</dbReference>
<evidence type="ECO:0000256" key="1">
    <source>
        <dbReference type="ARBA" id="ARBA00011040"/>
    </source>
</evidence>
<dbReference type="InterPro" id="IPR040612">
    <property type="entry name" value="ArsA_HSP20-like"/>
</dbReference>
<protein>
    <recommendedName>
        <fullName evidence="6">ArsA family ATPase</fullName>
    </recommendedName>
</protein>
<dbReference type="SUPFAM" id="SSF52540">
    <property type="entry name" value="P-loop containing nucleoside triphosphate hydrolases"/>
    <property type="match status" value="1"/>
</dbReference>
<dbReference type="GO" id="GO:0016887">
    <property type="term" value="F:ATP hydrolysis activity"/>
    <property type="evidence" value="ECO:0007669"/>
    <property type="project" value="InterPro"/>
</dbReference>